<dbReference type="OrthoDB" id="206700at2759"/>
<feature type="transmembrane region" description="Helical" evidence="2">
    <location>
        <begin position="240"/>
        <end position="258"/>
    </location>
</feature>
<dbReference type="PROSITE" id="PS50086">
    <property type="entry name" value="TBC_RABGAP"/>
    <property type="match status" value="1"/>
</dbReference>
<feature type="domain" description="Rab-GAP TBC" evidence="3">
    <location>
        <begin position="1"/>
        <end position="129"/>
    </location>
</feature>
<name>A0A8J5UTJ7_9HYME</name>
<evidence type="ECO:0000256" key="1">
    <source>
        <dbReference type="ARBA" id="ARBA00022468"/>
    </source>
</evidence>
<dbReference type="GO" id="GO:0006888">
    <property type="term" value="P:endoplasmic reticulum to Golgi vesicle-mediated transport"/>
    <property type="evidence" value="ECO:0007669"/>
    <property type="project" value="TreeGrafter"/>
</dbReference>
<evidence type="ECO:0000313" key="5">
    <source>
        <dbReference type="Proteomes" id="UP000729913"/>
    </source>
</evidence>
<dbReference type="EMBL" id="JAAOIC020000016">
    <property type="protein sequence ID" value="KAG8041537.1"/>
    <property type="molecule type" value="Genomic_DNA"/>
</dbReference>
<comment type="caution">
    <text evidence="4">The sequence shown here is derived from an EMBL/GenBank/DDBJ whole genome shotgun (WGS) entry which is preliminary data.</text>
</comment>
<dbReference type="Proteomes" id="UP000729913">
    <property type="component" value="Unassembled WGS sequence"/>
</dbReference>
<keyword evidence="2" id="KW-0472">Membrane</keyword>
<dbReference type="AlphaFoldDB" id="A0A8J5UTJ7"/>
<sequence>MAIFHNELTRIICWVLHRHPDMNYYQGYNDVAATVLIVMGLKPGLHVLEKISTEFLERFMEQTMEKVNQELFFIFALLERVHPSLLEHLENVELFPHFALAEYTTWYAHKYSENRSLLHRLFDFFLSSPLLMPLYLSTIIVAHRANEIFNTTPDMGHTHKVLCTLPSTLPFEDLLTNAKTLYHDYPPESIVKDVHDYDRKRRCKEQEWKLKAEASRKYSEKQRQLKVSLPKSRLPYHFKGYRTITVVTILAIGLYAFLKTGSGIN</sequence>
<keyword evidence="1" id="KW-0343">GTPase activation</keyword>
<reference evidence="4" key="2">
    <citation type="submission" date="2021-04" db="EMBL/GenBank/DDBJ databases">
        <title>Genome-wide patterns of bracovirus chromosomal integration into multiple host tissues during parasitism.</title>
        <authorList>
            <person name="Chebbi M.A.C."/>
        </authorList>
    </citation>
    <scope>NUCLEOTIDE SEQUENCE</scope>
    <source>
        <tissue evidence="4">Whole body</tissue>
    </source>
</reference>
<keyword evidence="2" id="KW-0812">Transmembrane</keyword>
<dbReference type="Pfam" id="PF00566">
    <property type="entry name" value="RabGAP-TBC"/>
    <property type="match status" value="1"/>
</dbReference>
<evidence type="ECO:0000259" key="3">
    <source>
        <dbReference type="PROSITE" id="PS50086"/>
    </source>
</evidence>
<gene>
    <name evidence="4" type="ORF">G9C98_002830</name>
</gene>
<dbReference type="InterPro" id="IPR000195">
    <property type="entry name" value="Rab-GAP-TBC_dom"/>
</dbReference>
<dbReference type="InterPro" id="IPR045913">
    <property type="entry name" value="TBC20/Gyp8-like"/>
</dbReference>
<dbReference type="GO" id="GO:0005789">
    <property type="term" value="C:endoplasmic reticulum membrane"/>
    <property type="evidence" value="ECO:0007669"/>
    <property type="project" value="TreeGrafter"/>
</dbReference>
<proteinExistence type="predicted"/>
<evidence type="ECO:0000256" key="2">
    <source>
        <dbReference type="SAM" id="Phobius"/>
    </source>
</evidence>
<accession>A0A8J5UTJ7</accession>
<organism evidence="4 5">
    <name type="scientific">Cotesia typhae</name>
    <dbReference type="NCBI Taxonomy" id="2053667"/>
    <lineage>
        <taxon>Eukaryota</taxon>
        <taxon>Metazoa</taxon>
        <taxon>Ecdysozoa</taxon>
        <taxon>Arthropoda</taxon>
        <taxon>Hexapoda</taxon>
        <taxon>Insecta</taxon>
        <taxon>Pterygota</taxon>
        <taxon>Neoptera</taxon>
        <taxon>Endopterygota</taxon>
        <taxon>Hymenoptera</taxon>
        <taxon>Apocrita</taxon>
        <taxon>Ichneumonoidea</taxon>
        <taxon>Braconidae</taxon>
        <taxon>Microgastrinae</taxon>
        <taxon>Cotesia</taxon>
    </lineage>
</organism>
<keyword evidence="5" id="KW-1185">Reference proteome</keyword>
<dbReference type="PANTHER" id="PTHR20913">
    <property type="entry name" value="TBC1 DOMAIN FAMILY MEMBER 20/GTPASE"/>
    <property type="match status" value="1"/>
</dbReference>
<protein>
    <recommendedName>
        <fullName evidence="3">Rab-GAP TBC domain-containing protein</fullName>
    </recommendedName>
</protein>
<dbReference type="GO" id="GO:0005096">
    <property type="term" value="F:GTPase activator activity"/>
    <property type="evidence" value="ECO:0007669"/>
    <property type="project" value="UniProtKB-KW"/>
</dbReference>
<evidence type="ECO:0000313" key="4">
    <source>
        <dbReference type="EMBL" id="KAG8041537.1"/>
    </source>
</evidence>
<keyword evidence="2" id="KW-1133">Transmembrane helix</keyword>
<reference evidence="4" key="1">
    <citation type="submission" date="2020-03" db="EMBL/GenBank/DDBJ databases">
        <authorList>
            <person name="Chebbi M.A."/>
            <person name="Drezen J.M."/>
        </authorList>
    </citation>
    <scope>NUCLEOTIDE SEQUENCE</scope>
    <source>
        <tissue evidence="4">Whole body</tissue>
    </source>
</reference>
<dbReference type="PANTHER" id="PTHR20913:SF7">
    <property type="entry name" value="RE60063P"/>
    <property type="match status" value="1"/>
</dbReference>